<protein>
    <submittedName>
        <fullName evidence="14">Matrix metallopeptidase 11</fullName>
    </submittedName>
</protein>
<feature type="binding site" evidence="10">
    <location>
        <position position="104"/>
    </location>
    <ligand>
        <name>Zn(2+)</name>
        <dbReference type="ChEBI" id="CHEBI:29105"/>
        <label>1</label>
    </ligand>
</feature>
<feature type="binding site" evidence="10">
    <location>
        <position position="333"/>
    </location>
    <ligand>
        <name>Ca(2+)</name>
        <dbReference type="ChEBI" id="CHEBI:29108"/>
        <label>4</label>
    </ligand>
</feature>
<evidence type="ECO:0000256" key="9">
    <source>
        <dbReference type="PIRSR" id="PIRSR001191-2"/>
    </source>
</evidence>
<reference evidence="14" key="1">
    <citation type="submission" date="2025-08" db="UniProtKB">
        <authorList>
            <consortium name="Ensembl"/>
        </authorList>
    </citation>
    <scope>IDENTIFICATION</scope>
</reference>
<feature type="binding site" evidence="9">
    <location>
        <position position="157"/>
    </location>
    <ligand>
        <name>Zn(2+)</name>
        <dbReference type="ChEBI" id="CHEBI:29105"/>
        <label>2</label>
        <note>catalytic</note>
    </ligand>
</feature>
<feature type="binding site" evidence="10">
    <location>
        <position position="135"/>
    </location>
    <ligand>
        <name>Ca(2+)</name>
        <dbReference type="ChEBI" id="CHEBI:29108"/>
        <label>3</label>
    </ligand>
</feature>
<dbReference type="GO" id="GO:0031012">
    <property type="term" value="C:extracellular matrix"/>
    <property type="evidence" value="ECO:0007669"/>
    <property type="project" value="InterPro"/>
</dbReference>
<dbReference type="Pfam" id="PF00045">
    <property type="entry name" value="Hemopexin"/>
    <property type="match status" value="3"/>
</dbReference>
<keyword evidence="3 9" id="KW-0479">Metal-binding</keyword>
<organism evidence="14 15">
    <name type="scientific">Neogobius melanostomus</name>
    <name type="common">round goby</name>
    <dbReference type="NCBI Taxonomy" id="47308"/>
    <lineage>
        <taxon>Eukaryota</taxon>
        <taxon>Metazoa</taxon>
        <taxon>Chordata</taxon>
        <taxon>Craniata</taxon>
        <taxon>Vertebrata</taxon>
        <taxon>Euteleostomi</taxon>
        <taxon>Actinopterygii</taxon>
        <taxon>Neopterygii</taxon>
        <taxon>Teleostei</taxon>
        <taxon>Neoteleostei</taxon>
        <taxon>Acanthomorphata</taxon>
        <taxon>Gobiaria</taxon>
        <taxon>Gobiiformes</taxon>
        <taxon>Gobioidei</taxon>
        <taxon>Gobiidae</taxon>
        <taxon>Benthophilinae</taxon>
        <taxon>Neogobiini</taxon>
        <taxon>Neogobius</taxon>
    </lineage>
</organism>
<dbReference type="GO" id="GO:0005615">
    <property type="term" value="C:extracellular space"/>
    <property type="evidence" value="ECO:0007669"/>
    <property type="project" value="TreeGrafter"/>
</dbReference>
<accession>A0A8C6SNW5</accession>
<dbReference type="PIRSF" id="PIRSF001191">
    <property type="entry name" value="Peptidase_M10A_matrix"/>
    <property type="match status" value="1"/>
</dbReference>
<feature type="repeat" description="Hemopexin" evidence="11">
    <location>
        <begin position="329"/>
        <end position="376"/>
    </location>
</feature>
<comment type="cofactor">
    <cofactor evidence="10">
        <name>Zn(2+)</name>
        <dbReference type="ChEBI" id="CHEBI:29105"/>
    </cofactor>
    <text evidence="10">Binds 2 Zn(2+) ions per subunit.</text>
</comment>
<feature type="binding site" evidence="10">
    <location>
        <position position="171"/>
    </location>
    <ligand>
        <name>Zn(2+)</name>
        <dbReference type="ChEBI" id="CHEBI:29105"/>
        <label>2</label>
        <note>catalytic</note>
    </ligand>
</feature>
<keyword evidence="6 10" id="KW-0106">Calcium</keyword>
<dbReference type="SMART" id="SM00120">
    <property type="entry name" value="HX"/>
    <property type="match status" value="3"/>
</dbReference>
<evidence type="ECO:0000256" key="1">
    <source>
        <dbReference type="ARBA" id="ARBA00010370"/>
    </source>
</evidence>
<dbReference type="InterPro" id="IPR033739">
    <property type="entry name" value="M10A_MMP"/>
</dbReference>
<evidence type="ECO:0000256" key="8">
    <source>
        <dbReference type="PIRSR" id="PIRSR001191-1"/>
    </source>
</evidence>
<keyword evidence="15" id="KW-1185">Reference proteome</keyword>
<feature type="binding site" evidence="10">
    <location>
        <position position="117"/>
    </location>
    <ligand>
        <name>Zn(2+)</name>
        <dbReference type="ChEBI" id="CHEBI:29105"/>
        <label>1</label>
    </ligand>
</feature>
<dbReference type="CDD" id="cd04278">
    <property type="entry name" value="ZnMc_MMP"/>
    <property type="match status" value="1"/>
</dbReference>
<evidence type="ECO:0000256" key="12">
    <source>
        <dbReference type="SAM" id="MobiDB-lite"/>
    </source>
</evidence>
<evidence type="ECO:0000259" key="13">
    <source>
        <dbReference type="SMART" id="SM00235"/>
    </source>
</evidence>
<dbReference type="PANTHER" id="PTHR10201:SF20">
    <property type="entry name" value="STROMELYSIN-3"/>
    <property type="match status" value="1"/>
</dbReference>
<proteinExistence type="inferred from homology"/>
<dbReference type="Proteomes" id="UP000694523">
    <property type="component" value="Unplaced"/>
</dbReference>
<dbReference type="InterPro" id="IPR036375">
    <property type="entry name" value="Hemopexin-like_dom_sf"/>
</dbReference>
<evidence type="ECO:0000256" key="4">
    <source>
        <dbReference type="ARBA" id="ARBA00022801"/>
    </source>
</evidence>
<evidence type="ECO:0000256" key="3">
    <source>
        <dbReference type="ARBA" id="ARBA00022723"/>
    </source>
</evidence>
<evidence type="ECO:0000256" key="10">
    <source>
        <dbReference type="PIRSR" id="PIRSR621190-2"/>
    </source>
</evidence>
<evidence type="ECO:0000256" key="7">
    <source>
        <dbReference type="ARBA" id="ARBA00023049"/>
    </source>
</evidence>
<dbReference type="PRINTS" id="PR00138">
    <property type="entry name" value="MATRIXIN"/>
</dbReference>
<dbReference type="GO" id="GO:0030574">
    <property type="term" value="P:collagen catabolic process"/>
    <property type="evidence" value="ECO:0007669"/>
    <property type="project" value="TreeGrafter"/>
</dbReference>
<feature type="binding site" evidence="10">
    <location>
        <position position="102"/>
    </location>
    <ligand>
        <name>Zn(2+)</name>
        <dbReference type="ChEBI" id="CHEBI:29105"/>
        <label>1</label>
    </ligand>
</feature>
<keyword evidence="7" id="KW-0482">Metalloprotease</keyword>
<dbReference type="InterPro" id="IPR021190">
    <property type="entry name" value="Pept_M10A"/>
</dbReference>
<dbReference type="SUPFAM" id="SSF50923">
    <property type="entry name" value="Hemopexin-like domain"/>
    <property type="match status" value="1"/>
</dbReference>
<evidence type="ECO:0000256" key="5">
    <source>
        <dbReference type="ARBA" id="ARBA00022833"/>
    </source>
</evidence>
<dbReference type="Ensembl" id="ENSNMLT00000009076.1">
    <property type="protein sequence ID" value="ENSNMLP00000007978.1"/>
    <property type="gene ID" value="ENSNMLG00000005639.1"/>
</dbReference>
<dbReference type="InterPro" id="IPR018487">
    <property type="entry name" value="Hemopexin-like_repeat"/>
</dbReference>
<feature type="binding site" evidence="9">
    <location>
        <position position="163"/>
    </location>
    <ligand>
        <name>Zn(2+)</name>
        <dbReference type="ChEBI" id="CHEBI:29105"/>
        <label>2</label>
        <note>catalytic</note>
    </ligand>
</feature>
<evidence type="ECO:0000256" key="11">
    <source>
        <dbReference type="PROSITE-ProRule" id="PRU01011"/>
    </source>
</evidence>
<comment type="similarity">
    <text evidence="1">Belongs to the peptidase M10A family.</text>
</comment>
<feature type="binding site" evidence="10">
    <location>
        <position position="132"/>
    </location>
    <ligand>
        <name>Ca(2+)</name>
        <dbReference type="ChEBI" id="CHEBI:29108"/>
        <label>3</label>
    </ligand>
</feature>
<evidence type="ECO:0000256" key="2">
    <source>
        <dbReference type="ARBA" id="ARBA00022670"/>
    </source>
</evidence>
<dbReference type="GO" id="GO:0008270">
    <property type="term" value="F:zinc ion binding"/>
    <property type="evidence" value="ECO:0007669"/>
    <property type="project" value="InterPro"/>
</dbReference>
<dbReference type="GO" id="GO:0030198">
    <property type="term" value="P:extracellular matrix organization"/>
    <property type="evidence" value="ECO:0007669"/>
    <property type="project" value="TreeGrafter"/>
</dbReference>
<keyword evidence="2" id="KW-0645">Protease</keyword>
<comment type="cofactor">
    <cofactor evidence="10">
        <name>Ca(2+)</name>
        <dbReference type="ChEBI" id="CHEBI:29108"/>
    </cofactor>
    <text evidence="10">Can bind about 5 Ca(2+) ions per subunit.</text>
</comment>
<dbReference type="SMART" id="SM00235">
    <property type="entry name" value="ZnMc"/>
    <property type="match status" value="1"/>
</dbReference>
<dbReference type="InterPro" id="IPR024079">
    <property type="entry name" value="MetalloPept_cat_dom_sf"/>
</dbReference>
<feature type="region of interest" description="Disordered" evidence="12">
    <location>
        <begin position="213"/>
        <end position="235"/>
    </location>
</feature>
<dbReference type="InterPro" id="IPR006026">
    <property type="entry name" value="Peptidase_Metallo"/>
</dbReference>
<dbReference type="PANTHER" id="PTHR10201">
    <property type="entry name" value="MATRIX METALLOPROTEINASE"/>
    <property type="match status" value="1"/>
</dbReference>
<dbReference type="Gene3D" id="2.110.10.10">
    <property type="entry name" value="Hemopexin-like domain"/>
    <property type="match status" value="1"/>
</dbReference>
<dbReference type="GO" id="GO:0004222">
    <property type="term" value="F:metalloendopeptidase activity"/>
    <property type="evidence" value="ECO:0007669"/>
    <property type="project" value="InterPro"/>
</dbReference>
<evidence type="ECO:0000256" key="6">
    <source>
        <dbReference type="ARBA" id="ARBA00022837"/>
    </source>
</evidence>
<keyword evidence="4" id="KW-0378">Hydrolase</keyword>
<feature type="binding site" evidence="9">
    <location>
        <position position="153"/>
    </location>
    <ligand>
        <name>Zn(2+)</name>
        <dbReference type="ChEBI" id="CHEBI:29105"/>
        <label>2</label>
        <note>catalytic</note>
    </ligand>
</feature>
<dbReference type="AlphaFoldDB" id="A0A8C6SNW5"/>
<dbReference type="Gene3D" id="3.40.390.10">
    <property type="entry name" value="Collagenase (Catalytic Domain)"/>
    <property type="match status" value="1"/>
</dbReference>
<feature type="binding site" evidence="10">
    <location>
        <position position="128"/>
    </location>
    <ligand>
        <name>Ca(2+)</name>
        <dbReference type="ChEBI" id="CHEBI:29108"/>
        <label>2</label>
    </ligand>
</feature>
<feature type="binding site" evidence="10">
    <location>
        <position position="135"/>
    </location>
    <ligand>
        <name>Ca(2+)</name>
        <dbReference type="ChEBI" id="CHEBI:29108"/>
        <label>1</label>
    </ligand>
</feature>
<feature type="domain" description="Peptidase metallopeptidase" evidence="13">
    <location>
        <begin position="30"/>
        <end position="186"/>
    </location>
</feature>
<feature type="active site" evidence="8">
    <location>
        <position position="154"/>
    </location>
</feature>
<feature type="binding site" evidence="10">
    <location>
        <position position="243"/>
    </location>
    <ligand>
        <name>Ca(2+)</name>
        <dbReference type="ChEBI" id="CHEBI:29108"/>
        <label>5</label>
    </ligand>
</feature>
<feature type="binding site" evidence="10">
    <location>
        <position position="92"/>
    </location>
    <ligand>
        <name>Ca(2+)</name>
        <dbReference type="ChEBI" id="CHEBI:29108"/>
        <label>2</label>
    </ligand>
</feature>
<dbReference type="SUPFAM" id="SSF55486">
    <property type="entry name" value="Metalloproteases ('zincins'), catalytic domain"/>
    <property type="match status" value="1"/>
</dbReference>
<sequence>MSVIYSRSFKPISLSFKSFPIHLQRLALKSLTRFGRGEIVNCTYRFCPCSRIVRFPWQLREDKVRRVFKEALKIWSDVTPLTFTEIQSGKADIRIDFTRYWHGDNLPFDGPGGILAHAFFPKTHRQGDIHFDYDETWTLGNHMGTDLLQVAAHEFGHVLGLQHSREPGAIMLSDDDRRGIQYLYGPRARADTPPPQTPPHCSCFRSPGTCGRNQGGRMETAGTPIRPGNRPLAPGCHRHRRRAFEDKSATSWFFQGDRYWVFDAQMQQRGPEPLSSLGLSVPSVQAVLRWGSESSYNTFLFRGGSYWRFSPKEGRAQGPLSMGHWSGVPNQVDCAFRDIYGYAHFTRGRQYWKLDPAGMNSLEGYPRLIGVDFFGYSTLYRLTL</sequence>
<keyword evidence="5 9" id="KW-0862">Zinc</keyword>
<reference evidence="14" key="2">
    <citation type="submission" date="2025-09" db="UniProtKB">
        <authorList>
            <consortium name="Ensembl"/>
        </authorList>
    </citation>
    <scope>IDENTIFICATION</scope>
</reference>
<name>A0A8C6SNW5_9GOBI</name>
<evidence type="ECO:0000313" key="15">
    <source>
        <dbReference type="Proteomes" id="UP000694523"/>
    </source>
</evidence>
<feature type="binding site" evidence="10">
    <location>
        <position position="130"/>
    </location>
    <ligand>
        <name>Zn(2+)</name>
        <dbReference type="ChEBI" id="CHEBI:29105"/>
        <label>1</label>
    </ligand>
</feature>
<dbReference type="Pfam" id="PF00413">
    <property type="entry name" value="Peptidase_M10"/>
    <property type="match status" value="1"/>
</dbReference>
<dbReference type="InterPro" id="IPR001818">
    <property type="entry name" value="Pept_M10_metallopeptidase"/>
</dbReference>
<feature type="binding site" evidence="10">
    <location>
        <position position="109"/>
    </location>
    <ligand>
        <name>Ca(2+)</name>
        <dbReference type="ChEBI" id="CHEBI:29108"/>
        <label>3</label>
    </ligand>
</feature>
<feature type="binding site" evidence="10">
    <location>
        <position position="110"/>
    </location>
    <ligand>
        <name>Ca(2+)</name>
        <dbReference type="ChEBI" id="CHEBI:29108"/>
        <label>3</label>
    </ligand>
</feature>
<evidence type="ECO:0000313" key="14">
    <source>
        <dbReference type="Ensembl" id="ENSNMLP00000007978.1"/>
    </source>
</evidence>
<dbReference type="GO" id="GO:0006508">
    <property type="term" value="P:proteolysis"/>
    <property type="evidence" value="ECO:0007669"/>
    <property type="project" value="UniProtKB-KW"/>
</dbReference>
<dbReference type="PROSITE" id="PS51642">
    <property type="entry name" value="HEMOPEXIN_2"/>
    <property type="match status" value="1"/>
</dbReference>